<feature type="compositionally biased region" description="Polar residues" evidence="1">
    <location>
        <begin position="669"/>
        <end position="696"/>
    </location>
</feature>
<dbReference type="EMBL" id="JASGXD010000012">
    <property type="protein sequence ID" value="KAK6002308.1"/>
    <property type="molecule type" value="Genomic_DNA"/>
</dbReference>
<feature type="compositionally biased region" description="Polar residues" evidence="1">
    <location>
        <begin position="224"/>
        <end position="264"/>
    </location>
</feature>
<feature type="compositionally biased region" description="Polar residues" evidence="1">
    <location>
        <begin position="31"/>
        <end position="48"/>
    </location>
</feature>
<evidence type="ECO:0000313" key="2">
    <source>
        <dbReference type="EMBL" id="KAK6002308.1"/>
    </source>
</evidence>
<name>A0ABR0TCY8_AURPU</name>
<feature type="compositionally biased region" description="Polar residues" evidence="1">
    <location>
        <begin position="574"/>
        <end position="594"/>
    </location>
</feature>
<proteinExistence type="predicted"/>
<feature type="compositionally biased region" description="Acidic residues" evidence="1">
    <location>
        <begin position="1203"/>
        <end position="1212"/>
    </location>
</feature>
<feature type="compositionally biased region" description="Polar residues" evidence="1">
    <location>
        <begin position="89"/>
        <end position="112"/>
    </location>
</feature>
<dbReference type="Proteomes" id="UP001341245">
    <property type="component" value="Unassembled WGS sequence"/>
</dbReference>
<feature type="compositionally biased region" description="Basic and acidic residues" evidence="1">
    <location>
        <begin position="642"/>
        <end position="652"/>
    </location>
</feature>
<reference evidence="2 3" key="1">
    <citation type="submission" date="2023-11" db="EMBL/GenBank/DDBJ databases">
        <title>Draft genome sequence and annotation of the polyextremotolerant black yeast-like fungus Aureobasidium pullulans NRRL 62042.</title>
        <authorList>
            <person name="Dielentheis-Frenken M.R.E."/>
            <person name="Wibberg D."/>
            <person name="Blank L.M."/>
            <person name="Tiso T."/>
        </authorList>
    </citation>
    <scope>NUCLEOTIDE SEQUENCE [LARGE SCALE GENOMIC DNA]</scope>
    <source>
        <strain evidence="2 3">NRRL 62042</strain>
    </source>
</reference>
<evidence type="ECO:0000313" key="3">
    <source>
        <dbReference type="Proteomes" id="UP001341245"/>
    </source>
</evidence>
<evidence type="ECO:0000256" key="1">
    <source>
        <dbReference type="SAM" id="MobiDB-lite"/>
    </source>
</evidence>
<feature type="region of interest" description="Disordered" evidence="1">
    <location>
        <begin position="1167"/>
        <end position="1227"/>
    </location>
</feature>
<feature type="compositionally biased region" description="Low complexity" evidence="1">
    <location>
        <begin position="271"/>
        <end position="297"/>
    </location>
</feature>
<feature type="compositionally biased region" description="Basic and acidic residues" evidence="1">
    <location>
        <begin position="1167"/>
        <end position="1199"/>
    </location>
</feature>
<feature type="region of interest" description="Disordered" evidence="1">
    <location>
        <begin position="141"/>
        <end position="304"/>
    </location>
</feature>
<feature type="region of interest" description="Disordered" evidence="1">
    <location>
        <begin position="323"/>
        <end position="866"/>
    </location>
</feature>
<feature type="compositionally biased region" description="Low complexity" evidence="1">
    <location>
        <begin position="424"/>
        <end position="434"/>
    </location>
</feature>
<feature type="compositionally biased region" description="Basic residues" evidence="1">
    <location>
        <begin position="435"/>
        <end position="446"/>
    </location>
</feature>
<feature type="compositionally biased region" description="Basic and acidic residues" evidence="1">
    <location>
        <begin position="381"/>
        <end position="394"/>
    </location>
</feature>
<feature type="compositionally biased region" description="Basic and acidic residues" evidence="1">
    <location>
        <begin position="175"/>
        <end position="189"/>
    </location>
</feature>
<organism evidence="2 3">
    <name type="scientific">Aureobasidium pullulans</name>
    <name type="common">Black yeast</name>
    <name type="synonym">Pullularia pullulans</name>
    <dbReference type="NCBI Taxonomy" id="5580"/>
    <lineage>
        <taxon>Eukaryota</taxon>
        <taxon>Fungi</taxon>
        <taxon>Dikarya</taxon>
        <taxon>Ascomycota</taxon>
        <taxon>Pezizomycotina</taxon>
        <taxon>Dothideomycetes</taxon>
        <taxon>Dothideomycetidae</taxon>
        <taxon>Dothideales</taxon>
        <taxon>Saccotheciaceae</taxon>
        <taxon>Aureobasidium</taxon>
    </lineage>
</organism>
<keyword evidence="3" id="KW-1185">Reference proteome</keyword>
<feature type="compositionally biased region" description="Polar residues" evidence="1">
    <location>
        <begin position="362"/>
        <end position="380"/>
    </location>
</feature>
<protein>
    <recommendedName>
        <fullName evidence="4">Cep57 centrosome microtubule-binding domain-containing protein</fullName>
    </recommendedName>
</protein>
<feature type="compositionally biased region" description="Acidic residues" evidence="1">
    <location>
        <begin position="623"/>
        <end position="641"/>
    </location>
</feature>
<sequence length="1357" mass="146892">MALATSAGSKTAVYHCAINASSDPTPLKPPSQKTQYITQVPESPSISQRARPIAASQSHSDDFVQDSLDHHPPAPARQPSTFLVFLKQSGPTEDSQPANASCEQSPIASHPQSQGLVIVQSPLKESPSKQLSSQNQIIEEDSVQIPPPAHLLSQKNTTGIPVKPQSWIPFQRQANTEERSQAHTPSRTEPDDDDDDEETQDCIVVRSRPASPPAARFGTRKTTKSPAGLSSVSRSSENIYDTTPLSRTGLSHPNVSATTGFTTPSMPPKVSTTKGTTSTSQSRKAASTASKKSSKAAPPLSNIINEGETSSAALLRNRKAGGVIQANTTRQGSEAVPKTVPGTKTSQKSAAHPVQAPASRTAMKSAQQGQSRPPAASTNEPSREAELPESRGEFDFSPDPVTTKRAAVPWRPEEGKVKPAKIPKSTAASLSLGKKSSKSQPKKKATKASESEEDNDDAEYSAPRTYKSKTYITTRASTRAQTQSVTQNDELNVSTRNTVASKTTRKQLPMSLKAASSRREEEIEDFENSITHINSGGAASPQPATESPPAKPLAMKQAKTRRMTEKEAQLMHDATSSPNHTTTPAATKPQTSTIKKAKVSQAKYSPAYQPTPEPGTTQRDPVYVEDDDSNEDEKDGTDEDLDASHEAHDKVTTEMMSQEPLEKQKTPDTKGQAQSRFGSTHKLPSQQSSDQMSNVQADLDAMAKERALRKPNIVGFDVDGPRNQGSRQEKKSCSSAKHNPPFEEGLSSDVDQESTQQPLVAYVETPGPDTRTQEAFDLDTTNNPAHVGTDNSLLATTPGEVAPSKSNPAGDQPQKTLASTGISSTKETELAGFEPLAGSAIIDHKRSKAQMTEAESMSNGHPNETQKSFGLQIRSASLSEDLAQELLKDFEDFDEKLYGTTDKAASLVPLAKEGSLRSKRPANQAAADSIHSVLNKHAQAASNHGDPRVRLRISQPQHTDGPLRTSGVEASMPTARPSQARVRSQLHQTTLSATDRKRPSVEVAEGGTKRLKIESHGHRTQVIQPATSKDSGLRKLSQVDDNGSPMPYGGKIAQEEAIVPRTRQKSITTASTPPRLVMHQSVEESFAQPMALARKEMGNSALHVSQPVTHAGFDEDIQATAEYQQTFGLHRKVPKHIFPAPCGSPPRTASAAQKLIGFIEALRSEVARRRDASEAKDNDGKEIIEREASMKEEDPDKTLVNEVSDDEDDSGDDNSGSRDSSDTDGEDVAKGALSMWRDALESHQGDVYDQLVRIAHRLTNHLKDHETAIGDISSDYSQDGMKLIQRLIKDNEAKLEQYRLKQSEMQGALVMRCDQVCGSLSKDMKDIRASGERFVKTLRRQVDAVGKLDHIMQAYQA</sequence>
<feature type="compositionally biased region" description="Basic and acidic residues" evidence="1">
    <location>
        <begin position="59"/>
        <end position="72"/>
    </location>
</feature>
<feature type="region of interest" description="Disordered" evidence="1">
    <location>
        <begin position="936"/>
        <end position="1007"/>
    </location>
</feature>
<evidence type="ECO:0008006" key="4">
    <source>
        <dbReference type="Google" id="ProtNLM"/>
    </source>
</evidence>
<accession>A0ABR0TCY8</accession>
<feature type="compositionally biased region" description="Polar residues" evidence="1">
    <location>
        <begin position="849"/>
        <end position="866"/>
    </location>
</feature>
<gene>
    <name evidence="2" type="ORF">QM012_001946</name>
</gene>
<feature type="compositionally biased region" description="Polar residues" evidence="1">
    <location>
        <begin position="779"/>
        <end position="795"/>
    </location>
</feature>
<feature type="compositionally biased region" description="Polar residues" evidence="1">
    <location>
        <begin position="468"/>
        <end position="502"/>
    </location>
</feature>
<feature type="compositionally biased region" description="Polar residues" evidence="1">
    <location>
        <begin position="804"/>
        <end position="825"/>
    </location>
</feature>
<feature type="compositionally biased region" description="Polar residues" evidence="1">
    <location>
        <begin position="981"/>
        <end position="993"/>
    </location>
</feature>
<feature type="compositionally biased region" description="Acidic residues" evidence="1">
    <location>
        <begin position="190"/>
        <end position="200"/>
    </location>
</feature>
<feature type="region of interest" description="Disordered" evidence="1">
    <location>
        <begin position="20"/>
        <end position="112"/>
    </location>
</feature>
<comment type="caution">
    <text evidence="2">The sequence shown here is derived from an EMBL/GenBank/DDBJ whole genome shotgun (WGS) entry which is preliminary data.</text>
</comment>